<evidence type="ECO:0000256" key="2">
    <source>
        <dbReference type="SAM" id="Phobius"/>
    </source>
</evidence>
<organism evidence="3 4">
    <name type="scientific">Fistulifera solaris</name>
    <name type="common">Oleaginous diatom</name>
    <dbReference type="NCBI Taxonomy" id="1519565"/>
    <lineage>
        <taxon>Eukaryota</taxon>
        <taxon>Sar</taxon>
        <taxon>Stramenopiles</taxon>
        <taxon>Ochrophyta</taxon>
        <taxon>Bacillariophyta</taxon>
        <taxon>Bacillariophyceae</taxon>
        <taxon>Bacillariophycidae</taxon>
        <taxon>Naviculales</taxon>
        <taxon>Naviculaceae</taxon>
        <taxon>Fistulifera</taxon>
    </lineage>
</organism>
<protein>
    <submittedName>
        <fullName evidence="3">Uncharacterized protein</fullName>
    </submittedName>
</protein>
<accession>A0A1Z5JBJ9</accession>
<dbReference type="Proteomes" id="UP000198406">
    <property type="component" value="Unassembled WGS sequence"/>
</dbReference>
<dbReference type="EMBL" id="BDSP01000041">
    <property type="protein sequence ID" value="GAX11336.1"/>
    <property type="molecule type" value="Genomic_DNA"/>
</dbReference>
<comment type="caution">
    <text evidence="3">The sequence shown here is derived from an EMBL/GenBank/DDBJ whole genome shotgun (WGS) entry which is preliminary data.</text>
</comment>
<evidence type="ECO:0000313" key="4">
    <source>
        <dbReference type="Proteomes" id="UP000198406"/>
    </source>
</evidence>
<feature type="compositionally biased region" description="Polar residues" evidence="1">
    <location>
        <begin position="161"/>
        <end position="172"/>
    </location>
</feature>
<evidence type="ECO:0000313" key="3">
    <source>
        <dbReference type="EMBL" id="GAX11336.1"/>
    </source>
</evidence>
<sequence>MKRKLNASDECSKATATTAGLTFASQSLSSPEHPAHESRCQVAFCEQTAREMTELVDYWQAVESAQKERSPVPAAPVGNSLFAWSDDEDDSIISFDRNLQRQLFSDGEDDDEYQERVNASLAEVIAEPLDSFTRGDQSSTMATELTSQTHHLSSGLIYESRPSSPTSLDETSSLPSEIQLCSAESSPDWLGSKTEKKIVQIIHAASQKQTQQVNQVTQRTTELEQQVHTTLMNSPLFQRYNRRSPFQKQRQDVLRAIDVALDQQASSPIVSSFPRCWQDHCDLWLRYGWHRLEDKLHLGLWEWVPLEWLTLYYYVWARPSAQTRWTVLFAMAFILMILLYNLPSSSKVTNTTLVHFSNKDIFATKYPDRDTSILEDWLL</sequence>
<feature type="transmembrane region" description="Helical" evidence="2">
    <location>
        <begin position="322"/>
        <end position="342"/>
    </location>
</feature>
<keyword evidence="2" id="KW-0472">Membrane</keyword>
<reference evidence="3 4" key="1">
    <citation type="journal article" date="2015" name="Plant Cell">
        <title>Oil accumulation by the oleaginous diatom Fistulifera solaris as revealed by the genome and transcriptome.</title>
        <authorList>
            <person name="Tanaka T."/>
            <person name="Maeda Y."/>
            <person name="Veluchamy A."/>
            <person name="Tanaka M."/>
            <person name="Abida H."/>
            <person name="Marechal E."/>
            <person name="Bowler C."/>
            <person name="Muto M."/>
            <person name="Sunaga Y."/>
            <person name="Tanaka M."/>
            <person name="Yoshino T."/>
            <person name="Taniguchi T."/>
            <person name="Fukuda Y."/>
            <person name="Nemoto M."/>
            <person name="Matsumoto M."/>
            <person name="Wong P.S."/>
            <person name="Aburatani S."/>
            <person name="Fujibuchi W."/>
        </authorList>
    </citation>
    <scope>NUCLEOTIDE SEQUENCE [LARGE SCALE GENOMIC DNA]</scope>
    <source>
        <strain evidence="3 4">JPCC DA0580</strain>
    </source>
</reference>
<proteinExistence type="predicted"/>
<keyword evidence="2" id="KW-0812">Transmembrane</keyword>
<gene>
    <name evidence="3" type="ORF">FisN_22Lh004</name>
</gene>
<evidence type="ECO:0000256" key="1">
    <source>
        <dbReference type="SAM" id="MobiDB-lite"/>
    </source>
</evidence>
<feature type="region of interest" description="Disordered" evidence="1">
    <location>
        <begin position="152"/>
        <end position="172"/>
    </location>
</feature>
<keyword evidence="2" id="KW-1133">Transmembrane helix</keyword>
<name>A0A1Z5JBJ9_FISSO</name>
<dbReference type="InParanoid" id="A0A1Z5JBJ9"/>
<keyword evidence="4" id="KW-1185">Reference proteome</keyword>
<dbReference type="AlphaFoldDB" id="A0A1Z5JBJ9"/>